<dbReference type="InterPro" id="IPR019734">
    <property type="entry name" value="TPR_rpt"/>
</dbReference>
<feature type="coiled-coil region" evidence="5">
    <location>
        <begin position="84"/>
        <end position="111"/>
    </location>
</feature>
<evidence type="ECO:0000256" key="4">
    <source>
        <dbReference type="RuleBase" id="RU004003"/>
    </source>
</evidence>
<dbReference type="InterPro" id="IPR004846">
    <property type="entry name" value="T2SS/T3SS_dom"/>
</dbReference>
<keyword evidence="3" id="KW-0802">TPR repeat</keyword>
<feature type="repeat" description="TPR" evidence="3">
    <location>
        <begin position="48"/>
        <end position="81"/>
    </location>
</feature>
<dbReference type="EMBL" id="QZJZ01000092">
    <property type="protein sequence ID" value="RJP56701.1"/>
    <property type="molecule type" value="Genomic_DNA"/>
</dbReference>
<evidence type="ECO:0000256" key="5">
    <source>
        <dbReference type="SAM" id="Coils"/>
    </source>
</evidence>
<dbReference type="PANTHER" id="PTHR30604:SF1">
    <property type="entry name" value="DNA UTILIZATION PROTEIN HOFQ"/>
    <property type="match status" value="1"/>
</dbReference>
<feature type="domain" description="Type II/III secretion system secretin-like" evidence="6">
    <location>
        <begin position="471"/>
        <end position="651"/>
    </location>
</feature>
<dbReference type="PRINTS" id="PR00811">
    <property type="entry name" value="BCTERIALGSPD"/>
</dbReference>
<dbReference type="Pfam" id="PF00263">
    <property type="entry name" value="Secretin"/>
    <property type="match status" value="1"/>
</dbReference>
<evidence type="ECO:0000256" key="3">
    <source>
        <dbReference type="PROSITE-ProRule" id="PRU00339"/>
    </source>
</evidence>
<evidence type="ECO:0000259" key="6">
    <source>
        <dbReference type="Pfam" id="PF00263"/>
    </source>
</evidence>
<name>A0A3A4R5F2_9BACT</name>
<dbReference type="PANTHER" id="PTHR30604">
    <property type="entry name" value="PROTEIN TRANSPORT PROTEIN HOFQ"/>
    <property type="match status" value="1"/>
</dbReference>
<reference evidence="7 8" key="1">
    <citation type="journal article" date="2017" name="ISME J.">
        <title>Energy and carbon metabolisms in a deep terrestrial subsurface fluid microbial community.</title>
        <authorList>
            <person name="Momper L."/>
            <person name="Jungbluth S.P."/>
            <person name="Lee M.D."/>
            <person name="Amend J.P."/>
        </authorList>
    </citation>
    <scope>NUCLEOTIDE SEQUENCE [LARGE SCALE GENOMIC DNA]</scope>
    <source>
        <strain evidence="7">SURF_26</strain>
    </source>
</reference>
<proteinExistence type="inferred from homology"/>
<organism evidence="7 8">
    <name type="scientific">Candidatus Auribacter fodinae</name>
    <dbReference type="NCBI Taxonomy" id="2093366"/>
    <lineage>
        <taxon>Bacteria</taxon>
        <taxon>Pseudomonadati</taxon>
        <taxon>Candidatus Auribacterota</taxon>
        <taxon>Candidatus Auribacteria</taxon>
        <taxon>Candidatus Auribacterales</taxon>
        <taxon>Candidatus Auribacteraceae</taxon>
        <taxon>Candidatus Auribacter</taxon>
    </lineage>
</organism>
<dbReference type="AlphaFoldDB" id="A0A3A4R5F2"/>
<sequence>MIFRSKSKMWLVAGLCLIMLTSLNMFSKVALSDEQPTPAEEVELKKNVRMLLVEGRRLFLEGHYDAAIEKFRQVTDIKPNHLGARIAIQTVQDEKDRLADLERENAVEDRMLNHEKSMHPERKPFIDEDEMEASDKQLEDQTSVKRLEMESKLQKRIPEINFTNAHLRDVIQYLHTVGDVNIILDEGIFESYEQELPDIPVSIDVNGEQQQRYADTYYNEPENDDQETIPLGEPEYGASSDRVTISLRDIPLIEALKYILRTKKLRYRVDDYAVWISRDVLAPEMLTRSYQLLGGKCAINKLTFDKPSDGTPAAGARIQEIMNIKDFIRETIPFPPGSKMYLDERSNTLVVSNTKENHDMIAELVEKLSVPPVQVEIETRFVEIAQYDAEELGLELFIASPDGINVNSKVLVESNAHDGTFGRFTDPQLEGFTTGLRFLSETINNRTNPAGNILAISGILGERDLRMVLHALNQRQNVDILNCPKVTTLNGHQAEIKVVTEFWYPQEFEVIPAVLDGTGTEIVPAAVEASDFTRRDVGCLLTVTPDVGGDHKTITLTIVPEVSRFITWIDYGIEDAPQLVPIFSSDNVATSVILKDSETVVLGGTVRTEKVKTEDKIPFLGDIPYIGRAFRSNTETDDKINLLIFVTARVITPNGEPLQQEIRAARSQAE</sequence>
<comment type="similarity">
    <text evidence="4">Belongs to the bacterial secretin family.</text>
</comment>
<dbReference type="Gene3D" id="3.30.1370.120">
    <property type="match status" value="1"/>
</dbReference>
<comment type="subcellular location">
    <subcellularLocation>
        <location evidence="1">Membrane</location>
    </subcellularLocation>
</comment>
<dbReference type="Proteomes" id="UP000266426">
    <property type="component" value="Unassembled WGS sequence"/>
</dbReference>
<dbReference type="InterPro" id="IPR051808">
    <property type="entry name" value="Type_IV_pilus_biogenesis"/>
</dbReference>
<dbReference type="InterPro" id="IPR001775">
    <property type="entry name" value="GspD/PilQ"/>
</dbReference>
<evidence type="ECO:0000256" key="2">
    <source>
        <dbReference type="ARBA" id="ARBA00023136"/>
    </source>
</evidence>
<dbReference type="GO" id="GO:0016020">
    <property type="term" value="C:membrane"/>
    <property type="evidence" value="ECO:0007669"/>
    <property type="project" value="UniProtKB-SubCell"/>
</dbReference>
<keyword evidence="2" id="KW-0472">Membrane</keyword>
<evidence type="ECO:0000256" key="1">
    <source>
        <dbReference type="ARBA" id="ARBA00004370"/>
    </source>
</evidence>
<evidence type="ECO:0000313" key="8">
    <source>
        <dbReference type="Proteomes" id="UP000266426"/>
    </source>
</evidence>
<keyword evidence="5" id="KW-0175">Coiled coil</keyword>
<comment type="caution">
    <text evidence="7">The sequence shown here is derived from an EMBL/GenBank/DDBJ whole genome shotgun (WGS) entry which is preliminary data.</text>
</comment>
<dbReference type="InterPro" id="IPR038591">
    <property type="entry name" value="NolW-like_sf"/>
</dbReference>
<protein>
    <recommendedName>
        <fullName evidence="6">Type II/III secretion system secretin-like domain-containing protein</fullName>
    </recommendedName>
</protein>
<dbReference type="PROSITE" id="PS50005">
    <property type="entry name" value="TPR"/>
    <property type="match status" value="1"/>
</dbReference>
<gene>
    <name evidence="7" type="ORF">C4541_11890</name>
</gene>
<dbReference type="GO" id="GO:0009306">
    <property type="term" value="P:protein secretion"/>
    <property type="evidence" value="ECO:0007669"/>
    <property type="project" value="InterPro"/>
</dbReference>
<accession>A0A3A4R5F2</accession>
<evidence type="ECO:0000313" key="7">
    <source>
        <dbReference type="EMBL" id="RJP56701.1"/>
    </source>
</evidence>